<accession>A0A4R2P715</accession>
<feature type="transmembrane region" description="Helical" evidence="1">
    <location>
        <begin position="30"/>
        <end position="51"/>
    </location>
</feature>
<evidence type="ECO:0000313" key="2">
    <source>
        <dbReference type="EMBL" id="TCP29781.1"/>
    </source>
</evidence>
<protein>
    <submittedName>
        <fullName evidence="2">Uncharacterized protein DUF2512</fullName>
    </submittedName>
</protein>
<keyword evidence="1" id="KW-0472">Membrane</keyword>
<comment type="caution">
    <text evidence="2">The sequence shown here is derived from an EMBL/GenBank/DDBJ whole genome shotgun (WGS) entry which is preliminary data.</text>
</comment>
<feature type="transmembrane region" description="Helical" evidence="1">
    <location>
        <begin position="89"/>
        <end position="109"/>
    </location>
</feature>
<dbReference type="Proteomes" id="UP000295416">
    <property type="component" value="Unassembled WGS sequence"/>
</dbReference>
<feature type="transmembrane region" description="Helical" evidence="1">
    <location>
        <begin position="58"/>
        <end position="77"/>
    </location>
</feature>
<dbReference type="EMBL" id="SLXK01000008">
    <property type="protein sequence ID" value="TCP29781.1"/>
    <property type="molecule type" value="Genomic_DNA"/>
</dbReference>
<keyword evidence="1" id="KW-0812">Transmembrane</keyword>
<name>A0A4R2P715_9BACL</name>
<dbReference type="InterPro" id="IPR019649">
    <property type="entry name" value="DUF2512"/>
</dbReference>
<dbReference type="Pfam" id="PF10710">
    <property type="entry name" value="DUF2512"/>
    <property type="match status" value="1"/>
</dbReference>
<dbReference type="AlphaFoldDB" id="A0A4R2P715"/>
<dbReference type="OrthoDB" id="1926204at2"/>
<keyword evidence="3" id="KW-1185">Reference proteome</keyword>
<organism evidence="2 3">
    <name type="scientific">Scopulibacillus darangshiensis</name>
    <dbReference type="NCBI Taxonomy" id="442528"/>
    <lineage>
        <taxon>Bacteria</taxon>
        <taxon>Bacillati</taxon>
        <taxon>Bacillota</taxon>
        <taxon>Bacilli</taxon>
        <taxon>Bacillales</taxon>
        <taxon>Sporolactobacillaceae</taxon>
        <taxon>Scopulibacillus</taxon>
    </lineage>
</organism>
<keyword evidence="1" id="KW-1133">Transmembrane helix</keyword>
<dbReference type="RefSeq" id="WP_132745365.1">
    <property type="nucleotide sequence ID" value="NZ_SLXK01000008.1"/>
</dbReference>
<proteinExistence type="predicted"/>
<gene>
    <name evidence="2" type="ORF">EV207_10873</name>
</gene>
<evidence type="ECO:0000313" key="3">
    <source>
        <dbReference type="Proteomes" id="UP000295416"/>
    </source>
</evidence>
<sequence>MTNLILKIVVTPVIILIADMFSNNQINYGAIYEGIVIGVIIGIVNCAVEMLMLRKGTVWMTTVADFVISLCIVFFGSRLYNDAFVGGQGALVLGVVIAAFEYTLHVWLLRNNYRAAARV</sequence>
<evidence type="ECO:0000256" key="1">
    <source>
        <dbReference type="SAM" id="Phobius"/>
    </source>
</evidence>
<reference evidence="2 3" key="1">
    <citation type="submission" date="2019-03" db="EMBL/GenBank/DDBJ databases">
        <title>Genomic Encyclopedia of Type Strains, Phase IV (KMG-IV): sequencing the most valuable type-strain genomes for metagenomic binning, comparative biology and taxonomic classification.</title>
        <authorList>
            <person name="Goeker M."/>
        </authorList>
    </citation>
    <scope>NUCLEOTIDE SEQUENCE [LARGE SCALE GENOMIC DNA]</scope>
    <source>
        <strain evidence="2 3">DSM 19377</strain>
    </source>
</reference>